<dbReference type="EMBL" id="SLXT01000007">
    <property type="protein sequence ID" value="TCP65002.1"/>
    <property type="molecule type" value="Genomic_DNA"/>
</dbReference>
<reference evidence="2 3" key="1">
    <citation type="submission" date="2019-03" db="EMBL/GenBank/DDBJ databases">
        <title>Genomic Encyclopedia of Type Strains, Phase IV (KMG-IV): sequencing the most valuable type-strain genomes for metagenomic binning, comparative biology and taxonomic classification.</title>
        <authorList>
            <person name="Goeker M."/>
        </authorList>
    </citation>
    <scope>NUCLEOTIDE SEQUENCE [LARGE SCALE GENOMIC DNA]</scope>
    <source>
        <strain evidence="2 3">DSM 11170</strain>
    </source>
</reference>
<keyword evidence="1" id="KW-0812">Transmembrane</keyword>
<organism evidence="2 3">
    <name type="scientific">Heliophilum fasciatum</name>
    <dbReference type="NCBI Taxonomy" id="35700"/>
    <lineage>
        <taxon>Bacteria</taxon>
        <taxon>Bacillati</taxon>
        <taxon>Bacillota</taxon>
        <taxon>Clostridia</taxon>
        <taxon>Eubacteriales</taxon>
        <taxon>Heliobacteriaceae</taxon>
        <taxon>Heliophilum</taxon>
    </lineage>
</organism>
<dbReference type="Proteomes" id="UP000294813">
    <property type="component" value="Unassembled WGS sequence"/>
</dbReference>
<feature type="transmembrane region" description="Helical" evidence="1">
    <location>
        <begin position="152"/>
        <end position="178"/>
    </location>
</feature>
<keyword evidence="3" id="KW-1185">Reference proteome</keyword>
<accession>A0A4R2RM16</accession>
<evidence type="ECO:0000313" key="3">
    <source>
        <dbReference type="Proteomes" id="UP000294813"/>
    </source>
</evidence>
<evidence type="ECO:0000256" key="1">
    <source>
        <dbReference type="SAM" id="Phobius"/>
    </source>
</evidence>
<protein>
    <submittedName>
        <fullName evidence="2">Uncharacterized protein</fullName>
    </submittedName>
</protein>
<dbReference type="AlphaFoldDB" id="A0A4R2RM16"/>
<sequence length="263" mass="30243">MHLDPKTECEMIIKRHKIIFEKKILDYLLLSPEELRERLDWKDARISSELKKANHEDTRFILKNVMNRSVHKEIKSLFDELNKELECVFEKNNKKYRWLKIKGDDISIYNEEPSDNCTKSKETKIAEKIDLFLKGLNLPSQINTVVSVASIVLSWVAIPAISVIPAISLSGSAIFFIIKRISSTNLDVNRDKDLLADKLKEIKDKLAPSVAVMISEKITNMYVNHVEHQISYGKKTNDYSFMKRAALVTLGAIVLLKESIIKK</sequence>
<comment type="caution">
    <text evidence="2">The sequence shown here is derived from an EMBL/GenBank/DDBJ whole genome shotgun (WGS) entry which is preliminary data.</text>
</comment>
<proteinExistence type="predicted"/>
<name>A0A4R2RM16_9FIRM</name>
<dbReference type="RefSeq" id="WP_131918732.1">
    <property type="nucleotide sequence ID" value="NZ_JAOQNU010000007.1"/>
</dbReference>
<keyword evidence="1" id="KW-1133">Transmembrane helix</keyword>
<keyword evidence="1" id="KW-0472">Membrane</keyword>
<gene>
    <name evidence="2" type="ORF">EDD73_10774</name>
</gene>
<dbReference type="OrthoDB" id="7947929at2"/>
<evidence type="ECO:0000313" key="2">
    <source>
        <dbReference type="EMBL" id="TCP65002.1"/>
    </source>
</evidence>